<dbReference type="PANTHER" id="PTHR30203">
    <property type="entry name" value="OUTER MEMBRANE CATION EFFLUX PROTEIN"/>
    <property type="match status" value="1"/>
</dbReference>
<comment type="subcellular location">
    <subcellularLocation>
        <location evidence="2">Cell membrane</location>
        <topology evidence="2">Lipid-anchor</topology>
    </subcellularLocation>
</comment>
<dbReference type="Gene3D" id="2.20.200.10">
    <property type="entry name" value="Outer membrane efflux proteins (OEP)"/>
    <property type="match status" value="1"/>
</dbReference>
<name>A0ABS8K1M9_9BURK</name>
<dbReference type="Pfam" id="PF02321">
    <property type="entry name" value="OEP"/>
    <property type="match status" value="2"/>
</dbReference>
<gene>
    <name evidence="4" type="ORF">LJ656_26115</name>
</gene>
<dbReference type="SUPFAM" id="SSF56954">
    <property type="entry name" value="Outer membrane efflux proteins (OEP)"/>
    <property type="match status" value="1"/>
</dbReference>
<keyword evidence="5" id="KW-1185">Reference proteome</keyword>
<sequence>MKRYQSRDLLSGWGRAAASGLLLAMLAACSVEPVYQRPDVAAPAAFKEAPVTASTAASEVPATTAQNAGTWKPAQPNDDALRGEWWKVFGDPQLDALEEQAAAANQDLKAAAARVQQARAVTQAAKSDWFPKFDAGFGPTRERASAASQFLPDSAGGTTGTIWRAQVGASYEADLFGRVGSNVNASRADEQQSEALFRSVQLSLQADVAQNYFQLRELDTDQDLYRRTVALREDTLKLVERRFREGDISELDLSRARNELASARADAVGVARQRAASEHSLAILLGKPPADFSFAEAPLAPMTVRVPPGLPSALLERRPDIAAAERAMQAANARVGLAKSAFFPKLDITGAFGFESATLGDLFMWSSRAFILGPLAGTALTLPLFDGGRRKANLAQARSKYDEDVAQYRQQVLVAFREVEDNLADLRLLDDQMREQNNAVDASQRAAHLSRTQYTEGAVSYLDVIDGERQVLLSQLQASHLAGTQAVATVNLIRALGGGWGDVQAGDPGAAAVGAAPAPAVPVAASRVAAAPVASVSGSSSVQQGAAVAEHAQQVVAKR</sequence>
<dbReference type="PROSITE" id="PS51257">
    <property type="entry name" value="PROKAR_LIPOPROTEIN"/>
    <property type="match status" value="1"/>
</dbReference>
<dbReference type="InterPro" id="IPR010131">
    <property type="entry name" value="MdtP/NodT-like"/>
</dbReference>
<evidence type="ECO:0000313" key="4">
    <source>
        <dbReference type="EMBL" id="MCC8396068.1"/>
    </source>
</evidence>
<dbReference type="InterPro" id="IPR003423">
    <property type="entry name" value="OMP_efflux"/>
</dbReference>
<evidence type="ECO:0000313" key="5">
    <source>
        <dbReference type="Proteomes" id="UP001431019"/>
    </source>
</evidence>
<keyword evidence="2" id="KW-0812">Transmembrane</keyword>
<keyword evidence="2" id="KW-0732">Signal</keyword>
<dbReference type="RefSeq" id="WP_230512413.1">
    <property type="nucleotide sequence ID" value="NZ_JAJITD010000015.1"/>
</dbReference>
<feature type="signal peptide" evidence="2">
    <location>
        <begin position="1"/>
        <end position="30"/>
    </location>
</feature>
<evidence type="ECO:0000256" key="2">
    <source>
        <dbReference type="RuleBase" id="RU362097"/>
    </source>
</evidence>
<dbReference type="PANTHER" id="PTHR30203:SF33">
    <property type="entry name" value="BLR4455 PROTEIN"/>
    <property type="match status" value="1"/>
</dbReference>
<comment type="similarity">
    <text evidence="1 2">Belongs to the outer membrane factor (OMF) (TC 1.B.17) family.</text>
</comment>
<organism evidence="4 5">
    <name type="scientific">Paraburkholderia sejongensis</name>
    <dbReference type="NCBI Taxonomy" id="2886946"/>
    <lineage>
        <taxon>Bacteria</taxon>
        <taxon>Pseudomonadati</taxon>
        <taxon>Pseudomonadota</taxon>
        <taxon>Betaproteobacteria</taxon>
        <taxon>Burkholderiales</taxon>
        <taxon>Burkholderiaceae</taxon>
        <taxon>Paraburkholderia</taxon>
    </lineage>
</organism>
<protein>
    <submittedName>
        <fullName evidence="4">Efflux transporter outer membrane subunit</fullName>
    </submittedName>
</protein>
<proteinExistence type="inferred from homology"/>
<keyword evidence="2" id="KW-1134">Transmembrane beta strand</keyword>
<feature type="coiled-coil region" evidence="3">
    <location>
        <begin position="391"/>
        <end position="446"/>
    </location>
</feature>
<accession>A0ABS8K1M9</accession>
<dbReference type="Proteomes" id="UP001431019">
    <property type="component" value="Unassembled WGS sequence"/>
</dbReference>
<evidence type="ECO:0000256" key="3">
    <source>
        <dbReference type="SAM" id="Coils"/>
    </source>
</evidence>
<keyword evidence="3" id="KW-0175">Coiled coil</keyword>
<comment type="caution">
    <text evidence="4">The sequence shown here is derived from an EMBL/GenBank/DDBJ whole genome shotgun (WGS) entry which is preliminary data.</text>
</comment>
<evidence type="ECO:0000256" key="1">
    <source>
        <dbReference type="ARBA" id="ARBA00007613"/>
    </source>
</evidence>
<reference evidence="4 5" key="1">
    <citation type="submission" date="2021-11" db="EMBL/GenBank/DDBJ databases">
        <authorList>
            <person name="Oh E.-T."/>
            <person name="Kim S.-B."/>
        </authorList>
    </citation>
    <scope>NUCLEOTIDE SEQUENCE [LARGE SCALE GENOMIC DNA]</scope>
    <source>
        <strain evidence="4 5">MMS20-SJTR3</strain>
    </source>
</reference>
<dbReference type="NCBIfam" id="TIGR01845">
    <property type="entry name" value="outer_NodT"/>
    <property type="match status" value="1"/>
</dbReference>
<keyword evidence="2" id="KW-0449">Lipoprotein</keyword>
<feature type="coiled-coil region" evidence="3">
    <location>
        <begin position="94"/>
        <end position="121"/>
    </location>
</feature>
<keyword evidence="2" id="KW-0472">Membrane</keyword>
<dbReference type="Gene3D" id="1.20.1600.10">
    <property type="entry name" value="Outer membrane efflux proteins (OEP)"/>
    <property type="match status" value="1"/>
</dbReference>
<keyword evidence="2" id="KW-0564">Palmitate</keyword>
<feature type="chain" id="PRO_5044960791" evidence="2">
    <location>
        <begin position="31"/>
        <end position="559"/>
    </location>
</feature>
<dbReference type="EMBL" id="JAJITD010000015">
    <property type="protein sequence ID" value="MCC8396068.1"/>
    <property type="molecule type" value="Genomic_DNA"/>
</dbReference>